<feature type="compositionally biased region" description="Polar residues" evidence="1">
    <location>
        <begin position="111"/>
        <end position="125"/>
    </location>
</feature>
<dbReference type="Proteomes" id="UP000004440">
    <property type="component" value="Unassembled WGS sequence"/>
</dbReference>
<name>F9CW86_9ARCH</name>
<proteinExistence type="predicted"/>
<evidence type="ECO:0000313" key="3">
    <source>
        <dbReference type="Proteomes" id="UP000004440"/>
    </source>
</evidence>
<comment type="caution">
    <text evidence="2">The sequence shown here is derived from an EMBL/GenBank/DDBJ whole genome shotgun (WGS) entry which is preliminary data.</text>
</comment>
<accession>F9CW86</accession>
<dbReference type="OrthoDB" id="10315at2157"/>
<organism evidence="2 3">
    <name type="scientific">Nitrosarchaeum koreense MY1</name>
    <dbReference type="NCBI Taxonomy" id="1001994"/>
    <lineage>
        <taxon>Archaea</taxon>
        <taxon>Nitrososphaerota</taxon>
        <taxon>Nitrososphaeria</taxon>
        <taxon>Nitrosopumilales</taxon>
        <taxon>Nitrosopumilaceae</taxon>
        <taxon>Nitrosarchaeum</taxon>
    </lineage>
</organism>
<feature type="region of interest" description="Disordered" evidence="1">
    <location>
        <begin position="67"/>
        <end position="128"/>
    </location>
</feature>
<dbReference type="RefSeq" id="WP_007550322.1">
    <property type="nucleotide sequence ID" value="NZ_AFPU01000001.1"/>
</dbReference>
<dbReference type="STRING" id="1001994.MY1_0776"/>
<dbReference type="AlphaFoldDB" id="F9CW86"/>
<reference evidence="2 3" key="1">
    <citation type="journal article" date="2011" name="J. Bacteriol.">
        <title>Genome Sequence of an Ammonia-Oxidizing Soil Archaeon, "Candidatus Nitrosoarchaeum koreensis" MY1.</title>
        <authorList>
            <person name="Kim B.K."/>
            <person name="Jung M.Y."/>
            <person name="Yu D.S."/>
            <person name="Park S.J."/>
            <person name="Oh T.K."/>
            <person name="Rhee S.K."/>
            <person name="Kim J.F."/>
        </authorList>
    </citation>
    <scope>NUCLEOTIDE SEQUENCE [LARGE SCALE GENOMIC DNA]</scope>
    <source>
        <strain evidence="2 3">MY1</strain>
    </source>
</reference>
<protein>
    <submittedName>
        <fullName evidence="2">Uncharacterized protein</fullName>
    </submittedName>
</protein>
<sequence length="230" mass="25007">MLIKIIVIASILALGIFLITENNGVYSSSEVIDSVKEHANTLEEKTSESVETGIGFMKTVDETGGKISTQINNAKESAKESTKEISEKISNLNPLNKDDSSKDITPEESPDQSPTVNGGPNNGEIQFNYDGSPIYENLSLSMIQQSNGDVLLEYVDATGNTKSANVIIRTNDVTIFSGTFFTSNFKTIINDISKTTYHVDITVDHKDYGIVSSTFNSNNIDSKVDGVFQS</sequence>
<evidence type="ECO:0000313" key="2">
    <source>
        <dbReference type="EMBL" id="EGP93538.1"/>
    </source>
</evidence>
<dbReference type="EMBL" id="AFPU01000001">
    <property type="protein sequence ID" value="EGP93538.1"/>
    <property type="molecule type" value="Genomic_DNA"/>
</dbReference>
<keyword evidence="3" id="KW-1185">Reference proteome</keyword>
<feature type="compositionally biased region" description="Basic and acidic residues" evidence="1">
    <location>
        <begin position="96"/>
        <end position="105"/>
    </location>
</feature>
<feature type="compositionally biased region" description="Basic and acidic residues" evidence="1">
    <location>
        <begin position="76"/>
        <end position="87"/>
    </location>
</feature>
<evidence type="ECO:0000256" key="1">
    <source>
        <dbReference type="SAM" id="MobiDB-lite"/>
    </source>
</evidence>
<gene>
    <name evidence="2" type="ORF">MY1_0776</name>
</gene>